<dbReference type="GO" id="GO:0046210">
    <property type="term" value="P:nitric oxide catabolic process"/>
    <property type="evidence" value="ECO:0007669"/>
    <property type="project" value="TreeGrafter"/>
</dbReference>
<keyword evidence="12" id="KW-0408">Iron</keyword>
<evidence type="ECO:0000256" key="5">
    <source>
        <dbReference type="ARBA" id="ARBA00022575"/>
    </source>
</evidence>
<evidence type="ECO:0000256" key="12">
    <source>
        <dbReference type="ARBA" id="ARBA00023004"/>
    </source>
</evidence>
<comment type="caution">
    <text evidence="20">The sequence shown here is derived from an EMBL/GenBank/DDBJ whole genome shotgun (WGS) entry which is preliminary data.</text>
</comment>
<evidence type="ECO:0000256" key="3">
    <source>
        <dbReference type="ARBA" id="ARBA00006401"/>
    </source>
</evidence>
<evidence type="ECO:0000256" key="4">
    <source>
        <dbReference type="ARBA" id="ARBA00012229"/>
    </source>
</evidence>
<keyword evidence="9" id="KW-0274">FAD</keyword>
<comment type="catalytic activity">
    <reaction evidence="15">
        <text>2 nitric oxide + NADPH + 2 O2 = 2 nitrate + NADP(+) + H(+)</text>
        <dbReference type="Rhea" id="RHEA:19465"/>
        <dbReference type="ChEBI" id="CHEBI:15378"/>
        <dbReference type="ChEBI" id="CHEBI:15379"/>
        <dbReference type="ChEBI" id="CHEBI:16480"/>
        <dbReference type="ChEBI" id="CHEBI:17632"/>
        <dbReference type="ChEBI" id="CHEBI:57783"/>
        <dbReference type="ChEBI" id="CHEBI:58349"/>
        <dbReference type="EC" id="1.14.12.17"/>
    </reaction>
</comment>
<dbReference type="InterPro" id="IPR001433">
    <property type="entry name" value="OxRdtase_FAD/NAD-bd"/>
</dbReference>
<keyword evidence="6" id="KW-0349">Heme</keyword>
<evidence type="ECO:0000256" key="9">
    <source>
        <dbReference type="ARBA" id="ARBA00022827"/>
    </source>
</evidence>
<comment type="similarity">
    <text evidence="3">In the C-terminal section; belongs to the flavoprotein pyridine nucleotide cytochrome reductase family.</text>
</comment>
<keyword evidence="13" id="KW-0520">NAD</keyword>
<dbReference type="Pfam" id="PF00175">
    <property type="entry name" value="NAD_binding_1"/>
    <property type="match status" value="1"/>
</dbReference>
<evidence type="ECO:0000259" key="18">
    <source>
        <dbReference type="PROSITE" id="PS01033"/>
    </source>
</evidence>
<dbReference type="FunFam" id="2.40.30.10:FF:000034">
    <property type="entry name" value="Flavohemoprotein"/>
    <property type="match status" value="1"/>
</dbReference>
<dbReference type="FunFam" id="1.10.490.10:FF:000003">
    <property type="entry name" value="Flavohemoprotein"/>
    <property type="match status" value="1"/>
</dbReference>
<keyword evidence="10" id="KW-0521">NADP</keyword>
<evidence type="ECO:0000256" key="15">
    <source>
        <dbReference type="ARBA" id="ARBA00049433"/>
    </source>
</evidence>
<evidence type="ECO:0000256" key="11">
    <source>
        <dbReference type="ARBA" id="ARBA00023002"/>
    </source>
</evidence>
<dbReference type="InterPro" id="IPR012292">
    <property type="entry name" value="Globin/Proto"/>
</dbReference>
<dbReference type="AlphaFoldDB" id="A0A9P9J9E9"/>
<dbReference type="Gene3D" id="3.40.50.80">
    <property type="entry name" value="Nucleotide-binding domain of ferredoxin-NADP reductase (FNR) module"/>
    <property type="match status" value="1"/>
</dbReference>
<feature type="domain" description="Globin" evidence="18">
    <location>
        <begin position="2"/>
        <end position="139"/>
    </location>
</feature>
<keyword evidence="11" id="KW-0560">Oxidoreductase</keyword>
<gene>
    <name evidence="20" type="ORF">B0J13DRAFT_230436</name>
</gene>
<accession>A0A9P9J9E9</accession>
<dbReference type="InterPro" id="IPR009050">
    <property type="entry name" value="Globin-like_sf"/>
</dbReference>
<dbReference type="Gene3D" id="1.10.490.10">
    <property type="entry name" value="Globins"/>
    <property type="match status" value="1"/>
</dbReference>
<comment type="function">
    <text evidence="16">In the presence of oxygen and NADH, it has NADH oxidase activity, which leads to the generation of superoxide and H(2)O(2). Under anaerobic conditions, it also exhibits nitric oxide reductase and FAD reductase activities. However, all these reactions are much lower than NOD activity.</text>
</comment>
<evidence type="ECO:0000259" key="19">
    <source>
        <dbReference type="PROSITE" id="PS51384"/>
    </source>
</evidence>
<evidence type="ECO:0000256" key="7">
    <source>
        <dbReference type="ARBA" id="ARBA00022630"/>
    </source>
</evidence>
<dbReference type="PANTHER" id="PTHR43396">
    <property type="entry name" value="FLAVOHEMOPROTEIN"/>
    <property type="match status" value="1"/>
</dbReference>
<keyword evidence="8" id="KW-0479">Metal-binding</keyword>
<dbReference type="OrthoDB" id="436496at2759"/>
<evidence type="ECO:0000313" key="20">
    <source>
        <dbReference type="EMBL" id="KAH7155626.1"/>
    </source>
</evidence>
<dbReference type="Pfam" id="PF00042">
    <property type="entry name" value="Globin"/>
    <property type="match status" value="1"/>
</dbReference>
<evidence type="ECO:0000256" key="2">
    <source>
        <dbReference type="ARBA" id="ARBA00001974"/>
    </source>
</evidence>
<dbReference type="GO" id="GO:0009636">
    <property type="term" value="P:response to toxic substance"/>
    <property type="evidence" value="ECO:0007669"/>
    <property type="project" value="UniProtKB-KW"/>
</dbReference>
<keyword evidence="21" id="KW-1185">Reference proteome</keyword>
<dbReference type="GO" id="GO:0008941">
    <property type="term" value="F:nitric oxide dioxygenase NAD(P)H activity"/>
    <property type="evidence" value="ECO:0007669"/>
    <property type="project" value="UniProtKB-EC"/>
</dbReference>
<feature type="region of interest" description="Disordered" evidence="17">
    <location>
        <begin position="434"/>
        <end position="457"/>
    </location>
</feature>
<evidence type="ECO:0000256" key="8">
    <source>
        <dbReference type="ARBA" id="ARBA00022723"/>
    </source>
</evidence>
<sequence length="457" mass="51876">MALSYQQSKLIRSTVPALTDHGERITTIFYRNMLRDHPELNDYFNTVNQANGRQPRALTAVILSYAQNINHITELIPKMERMCHKHCSLGIMPQHYAIVETYLIAAFSEVLGSAMTPQAKEAWSKAYWMLAKMLIGREAQLYRDFDKWQGYRKFRIEKKVEEAEDIYSFYLVPVDGKRLPTFLPGQYVSIQVKVPEKGYLQSRQYSLSDAPRPDYYRVTIKRDQGIHMGRSGRFLGGAALTPGVMSNLLIDMKDEGDIVELTHPAGEFFLDMNNTSNVPIVLISAGVGVTPMMSILNTVSERQPHRPVSWIHGSRRSVPFYDQIRRISRNRPNFRSNIFKTHLADSDVYGVNYDHDFRVDLAKVSKDDLWLCNGSAEYFVCGPEQFMLEMAEYLKSKKVDSSRIKFELFSTGDMEFKVDTLSIISSSDNSSAHRSSSSEAACPVSGASSFAGSCPFK</sequence>
<evidence type="ECO:0000256" key="16">
    <source>
        <dbReference type="ARBA" id="ARBA00056398"/>
    </source>
</evidence>
<feature type="domain" description="FAD-binding FR-type" evidence="19">
    <location>
        <begin position="149"/>
        <end position="271"/>
    </location>
</feature>
<dbReference type="PRINTS" id="PR00371">
    <property type="entry name" value="FPNCR"/>
</dbReference>
<keyword evidence="7" id="KW-0285">Flavoprotein</keyword>
<evidence type="ECO:0000313" key="21">
    <source>
        <dbReference type="Proteomes" id="UP000717696"/>
    </source>
</evidence>
<comment type="cofactor">
    <cofactor evidence="2">
        <name>FAD</name>
        <dbReference type="ChEBI" id="CHEBI:57692"/>
    </cofactor>
</comment>
<dbReference type="InterPro" id="IPR017927">
    <property type="entry name" value="FAD-bd_FR_type"/>
</dbReference>
<protein>
    <recommendedName>
        <fullName evidence="4">nitric oxide dioxygenase</fullName>
        <ecNumber evidence="4">1.14.12.17</ecNumber>
    </recommendedName>
</protein>
<comment type="catalytic activity">
    <reaction evidence="14">
        <text>2 nitric oxide + NADH + 2 O2 = 2 nitrate + NAD(+) + H(+)</text>
        <dbReference type="Rhea" id="RHEA:19469"/>
        <dbReference type="ChEBI" id="CHEBI:15378"/>
        <dbReference type="ChEBI" id="CHEBI:15379"/>
        <dbReference type="ChEBI" id="CHEBI:16480"/>
        <dbReference type="ChEBI" id="CHEBI:17632"/>
        <dbReference type="ChEBI" id="CHEBI:57540"/>
        <dbReference type="ChEBI" id="CHEBI:57945"/>
        <dbReference type="EC" id="1.14.12.17"/>
    </reaction>
</comment>
<keyword evidence="5" id="KW-0216">Detoxification</keyword>
<dbReference type="PROSITE" id="PS51384">
    <property type="entry name" value="FAD_FR"/>
    <property type="match status" value="1"/>
</dbReference>
<dbReference type="EC" id="1.14.12.17" evidence="4"/>
<dbReference type="GO" id="GO:0071500">
    <property type="term" value="P:cellular response to nitrosative stress"/>
    <property type="evidence" value="ECO:0007669"/>
    <property type="project" value="TreeGrafter"/>
</dbReference>
<evidence type="ECO:0000256" key="17">
    <source>
        <dbReference type="SAM" id="MobiDB-lite"/>
    </source>
</evidence>
<reference evidence="20" key="1">
    <citation type="journal article" date="2021" name="Nat. Commun.">
        <title>Genetic determinants of endophytism in the Arabidopsis root mycobiome.</title>
        <authorList>
            <person name="Mesny F."/>
            <person name="Miyauchi S."/>
            <person name="Thiergart T."/>
            <person name="Pickel B."/>
            <person name="Atanasova L."/>
            <person name="Karlsson M."/>
            <person name="Huettel B."/>
            <person name="Barry K.W."/>
            <person name="Haridas S."/>
            <person name="Chen C."/>
            <person name="Bauer D."/>
            <person name="Andreopoulos W."/>
            <person name="Pangilinan J."/>
            <person name="LaButti K."/>
            <person name="Riley R."/>
            <person name="Lipzen A."/>
            <person name="Clum A."/>
            <person name="Drula E."/>
            <person name="Henrissat B."/>
            <person name="Kohler A."/>
            <person name="Grigoriev I.V."/>
            <person name="Martin F.M."/>
            <person name="Hacquard S."/>
        </authorList>
    </citation>
    <scope>NUCLEOTIDE SEQUENCE</scope>
    <source>
        <strain evidence="20">MPI-CAGE-AT-0021</strain>
    </source>
</reference>
<dbReference type="CDD" id="cd06184">
    <property type="entry name" value="flavohem_like_fad_nad_binding"/>
    <property type="match status" value="1"/>
</dbReference>
<dbReference type="PANTHER" id="PTHR43396:SF3">
    <property type="entry name" value="FLAVOHEMOPROTEIN"/>
    <property type="match status" value="1"/>
</dbReference>
<name>A0A9P9J9E9_9HYPO</name>
<dbReference type="InterPro" id="IPR000971">
    <property type="entry name" value="Globin"/>
</dbReference>
<dbReference type="GO" id="GO:0046872">
    <property type="term" value="F:metal ion binding"/>
    <property type="evidence" value="ECO:0007669"/>
    <property type="project" value="UniProtKB-KW"/>
</dbReference>
<dbReference type="Proteomes" id="UP000717696">
    <property type="component" value="Unassembled WGS sequence"/>
</dbReference>
<dbReference type="SUPFAM" id="SSF52343">
    <property type="entry name" value="Ferredoxin reductase-like, C-terminal NADP-linked domain"/>
    <property type="match status" value="1"/>
</dbReference>
<dbReference type="InterPro" id="IPR017938">
    <property type="entry name" value="Riboflavin_synthase-like_b-brl"/>
</dbReference>
<dbReference type="Gene3D" id="2.40.30.10">
    <property type="entry name" value="Translation factors"/>
    <property type="match status" value="1"/>
</dbReference>
<evidence type="ECO:0000256" key="13">
    <source>
        <dbReference type="ARBA" id="ARBA00023027"/>
    </source>
</evidence>
<dbReference type="InterPro" id="IPR039261">
    <property type="entry name" value="FNR_nucleotide-bd"/>
</dbReference>
<dbReference type="GO" id="GO:0020037">
    <property type="term" value="F:heme binding"/>
    <property type="evidence" value="ECO:0007669"/>
    <property type="project" value="InterPro"/>
</dbReference>
<evidence type="ECO:0000256" key="10">
    <source>
        <dbReference type="ARBA" id="ARBA00022857"/>
    </source>
</evidence>
<dbReference type="SUPFAM" id="SSF63380">
    <property type="entry name" value="Riboflavin synthase domain-like"/>
    <property type="match status" value="1"/>
</dbReference>
<evidence type="ECO:0000256" key="14">
    <source>
        <dbReference type="ARBA" id="ARBA00048649"/>
    </source>
</evidence>
<dbReference type="PROSITE" id="PS01033">
    <property type="entry name" value="GLOBIN"/>
    <property type="match status" value="1"/>
</dbReference>
<dbReference type="CDD" id="cd08922">
    <property type="entry name" value="FHb-globin"/>
    <property type="match status" value="1"/>
</dbReference>
<dbReference type="SUPFAM" id="SSF46458">
    <property type="entry name" value="Globin-like"/>
    <property type="match status" value="1"/>
</dbReference>
<organism evidence="20 21">
    <name type="scientific">Dactylonectria estremocensis</name>
    <dbReference type="NCBI Taxonomy" id="1079267"/>
    <lineage>
        <taxon>Eukaryota</taxon>
        <taxon>Fungi</taxon>
        <taxon>Dikarya</taxon>
        <taxon>Ascomycota</taxon>
        <taxon>Pezizomycotina</taxon>
        <taxon>Sordariomycetes</taxon>
        <taxon>Hypocreomycetidae</taxon>
        <taxon>Hypocreales</taxon>
        <taxon>Nectriaceae</taxon>
        <taxon>Dactylonectria</taxon>
    </lineage>
</organism>
<evidence type="ECO:0000256" key="1">
    <source>
        <dbReference type="ARBA" id="ARBA00001970"/>
    </source>
</evidence>
<dbReference type="EMBL" id="JAGMUU010000004">
    <property type="protein sequence ID" value="KAH7155626.1"/>
    <property type="molecule type" value="Genomic_DNA"/>
</dbReference>
<proteinExistence type="inferred from homology"/>
<dbReference type="InterPro" id="IPR001709">
    <property type="entry name" value="Flavoprot_Pyr_Nucl_cyt_Rdtase"/>
</dbReference>
<evidence type="ECO:0000256" key="6">
    <source>
        <dbReference type="ARBA" id="ARBA00022617"/>
    </source>
</evidence>
<dbReference type="GO" id="GO:0071949">
    <property type="term" value="F:FAD binding"/>
    <property type="evidence" value="ECO:0007669"/>
    <property type="project" value="TreeGrafter"/>
</dbReference>
<comment type="cofactor">
    <cofactor evidence="1">
        <name>heme b</name>
        <dbReference type="ChEBI" id="CHEBI:60344"/>
    </cofactor>
</comment>
<dbReference type="GO" id="GO:0019825">
    <property type="term" value="F:oxygen binding"/>
    <property type="evidence" value="ECO:0007669"/>
    <property type="project" value="InterPro"/>
</dbReference>
<dbReference type="FunFam" id="3.40.50.80:FF:000010">
    <property type="entry name" value="Flavohemoprotein"/>
    <property type="match status" value="1"/>
</dbReference>